<accession>A0A6G1KTQ6</accession>
<name>A0A6G1KTQ6_9PEZI</name>
<evidence type="ECO:0000313" key="1">
    <source>
        <dbReference type="EMBL" id="KAF2763995.1"/>
    </source>
</evidence>
<dbReference type="EMBL" id="ML995946">
    <property type="protein sequence ID" value="KAF2763995.1"/>
    <property type="molecule type" value="Genomic_DNA"/>
</dbReference>
<dbReference type="OrthoDB" id="3800738at2759"/>
<sequence length="330" mass="37282">MEGRSLELYNSLKALMKMKAASDPLSDHITCAGWPYIEGSAHSIEMTTPNNRKILIPRSRRTLHNLQSSMPADQPVPRTTQAPPEGAAATMLGIAELRDMVLEYLPMADLVPLARVNRDWHDSIMDQPPRSIRRQMFLELAGPVVMPMQYGAPHSLDQKTPAYTALKHISINPRLQPKEEHHVRFAEYEDGKYQVLCILAGSLKHIPLIDLILESDPAAPNSLASRHCLKQFLTQPPITTISLVSGGHRDDRAHMFGERIDAWIYNPGGLRIDDVVEVLRGISLRRNVVFHWDGDVRIRDDARAMVAGTWFGFRVRRGAVVEWPSRRRSE</sequence>
<dbReference type="Proteomes" id="UP000799436">
    <property type="component" value="Unassembled WGS sequence"/>
</dbReference>
<keyword evidence="2" id="KW-1185">Reference proteome</keyword>
<evidence type="ECO:0008006" key="3">
    <source>
        <dbReference type="Google" id="ProtNLM"/>
    </source>
</evidence>
<dbReference type="AlphaFoldDB" id="A0A6G1KTQ6"/>
<organism evidence="1 2">
    <name type="scientific">Teratosphaeria nubilosa</name>
    <dbReference type="NCBI Taxonomy" id="161662"/>
    <lineage>
        <taxon>Eukaryota</taxon>
        <taxon>Fungi</taxon>
        <taxon>Dikarya</taxon>
        <taxon>Ascomycota</taxon>
        <taxon>Pezizomycotina</taxon>
        <taxon>Dothideomycetes</taxon>
        <taxon>Dothideomycetidae</taxon>
        <taxon>Mycosphaerellales</taxon>
        <taxon>Teratosphaeriaceae</taxon>
        <taxon>Teratosphaeria</taxon>
    </lineage>
</organism>
<proteinExistence type="predicted"/>
<protein>
    <recommendedName>
        <fullName evidence="3">F-box domain-containing protein</fullName>
    </recommendedName>
</protein>
<gene>
    <name evidence="1" type="ORF">EJ03DRAFT_386248</name>
</gene>
<evidence type="ECO:0000313" key="2">
    <source>
        <dbReference type="Proteomes" id="UP000799436"/>
    </source>
</evidence>
<reference evidence="1" key="1">
    <citation type="journal article" date="2020" name="Stud. Mycol.">
        <title>101 Dothideomycetes genomes: a test case for predicting lifestyles and emergence of pathogens.</title>
        <authorList>
            <person name="Haridas S."/>
            <person name="Albert R."/>
            <person name="Binder M."/>
            <person name="Bloem J."/>
            <person name="Labutti K."/>
            <person name="Salamov A."/>
            <person name="Andreopoulos B."/>
            <person name="Baker S."/>
            <person name="Barry K."/>
            <person name="Bills G."/>
            <person name="Bluhm B."/>
            <person name="Cannon C."/>
            <person name="Castanera R."/>
            <person name="Culley D."/>
            <person name="Daum C."/>
            <person name="Ezra D."/>
            <person name="Gonzalez J."/>
            <person name="Henrissat B."/>
            <person name="Kuo A."/>
            <person name="Liang C."/>
            <person name="Lipzen A."/>
            <person name="Lutzoni F."/>
            <person name="Magnuson J."/>
            <person name="Mondo S."/>
            <person name="Nolan M."/>
            <person name="Ohm R."/>
            <person name="Pangilinan J."/>
            <person name="Park H.-J."/>
            <person name="Ramirez L."/>
            <person name="Alfaro M."/>
            <person name="Sun H."/>
            <person name="Tritt A."/>
            <person name="Yoshinaga Y."/>
            <person name="Zwiers L.-H."/>
            <person name="Turgeon B."/>
            <person name="Goodwin S."/>
            <person name="Spatafora J."/>
            <person name="Crous P."/>
            <person name="Grigoriev I."/>
        </authorList>
    </citation>
    <scope>NUCLEOTIDE SEQUENCE</scope>
    <source>
        <strain evidence="1">CBS 116005</strain>
    </source>
</reference>